<dbReference type="SMART" id="SM00387">
    <property type="entry name" value="HATPase_c"/>
    <property type="match status" value="1"/>
</dbReference>
<proteinExistence type="predicted"/>
<dbReference type="AlphaFoldDB" id="A0A1H2U1R7"/>
<dbReference type="GeneID" id="94021916"/>
<dbReference type="SMART" id="SM00388">
    <property type="entry name" value="HisKA"/>
    <property type="match status" value="1"/>
</dbReference>
<accession>A0A1H2U1R7</accession>
<dbReference type="CDD" id="cd00075">
    <property type="entry name" value="HATPase"/>
    <property type="match status" value="1"/>
</dbReference>
<evidence type="ECO:0000256" key="5">
    <source>
        <dbReference type="ARBA" id="ARBA00022777"/>
    </source>
</evidence>
<keyword evidence="8" id="KW-1133">Transmembrane helix</keyword>
<dbReference type="EMBL" id="FNNB01000002">
    <property type="protein sequence ID" value="SDW49950.1"/>
    <property type="molecule type" value="Genomic_DNA"/>
</dbReference>
<evidence type="ECO:0000256" key="4">
    <source>
        <dbReference type="ARBA" id="ARBA00022679"/>
    </source>
</evidence>
<dbReference type="Pfam" id="PF02518">
    <property type="entry name" value="HATPase_c"/>
    <property type="match status" value="1"/>
</dbReference>
<dbReference type="Pfam" id="PF00512">
    <property type="entry name" value="HisKA"/>
    <property type="match status" value="1"/>
</dbReference>
<name>A0A1H2U1R7_9RHOB</name>
<evidence type="ECO:0000256" key="1">
    <source>
        <dbReference type="ARBA" id="ARBA00000085"/>
    </source>
</evidence>
<dbReference type="EC" id="2.7.13.3" evidence="2"/>
<dbReference type="InterPro" id="IPR031621">
    <property type="entry name" value="HisKA_7TM"/>
</dbReference>
<feature type="compositionally biased region" description="Polar residues" evidence="7">
    <location>
        <begin position="592"/>
        <end position="601"/>
    </location>
</feature>
<dbReference type="Proteomes" id="UP000183076">
    <property type="component" value="Unassembled WGS sequence"/>
</dbReference>
<feature type="transmembrane region" description="Helical" evidence="8">
    <location>
        <begin position="65"/>
        <end position="86"/>
    </location>
</feature>
<keyword evidence="8" id="KW-0472">Membrane</keyword>
<keyword evidence="4" id="KW-0808">Transferase</keyword>
<feature type="region of interest" description="Disordered" evidence="7">
    <location>
        <begin position="587"/>
        <end position="608"/>
    </location>
</feature>
<dbReference type="PANTHER" id="PTHR43711">
    <property type="entry name" value="TWO-COMPONENT HISTIDINE KINASE"/>
    <property type="match status" value="1"/>
</dbReference>
<dbReference type="Gene3D" id="3.30.565.10">
    <property type="entry name" value="Histidine kinase-like ATPase, C-terminal domain"/>
    <property type="match status" value="1"/>
</dbReference>
<dbReference type="InterPro" id="IPR036890">
    <property type="entry name" value="HATPase_C_sf"/>
</dbReference>
<evidence type="ECO:0000259" key="9">
    <source>
        <dbReference type="PROSITE" id="PS50109"/>
    </source>
</evidence>
<evidence type="ECO:0000313" key="10">
    <source>
        <dbReference type="EMBL" id="SDW49950.1"/>
    </source>
</evidence>
<evidence type="ECO:0000256" key="7">
    <source>
        <dbReference type="SAM" id="MobiDB-lite"/>
    </source>
</evidence>
<dbReference type="PRINTS" id="PR00344">
    <property type="entry name" value="BCTRLSENSOR"/>
</dbReference>
<feature type="transmembrane region" description="Helical" evidence="8">
    <location>
        <begin position="6"/>
        <end position="26"/>
    </location>
</feature>
<feature type="domain" description="Histidine kinase" evidence="9">
    <location>
        <begin position="357"/>
        <end position="576"/>
    </location>
</feature>
<feature type="transmembrane region" description="Helical" evidence="8">
    <location>
        <begin position="173"/>
        <end position="196"/>
    </location>
</feature>
<dbReference type="SUPFAM" id="SSF47384">
    <property type="entry name" value="Homodimeric domain of signal transducing histidine kinase"/>
    <property type="match status" value="1"/>
</dbReference>
<dbReference type="InterPro" id="IPR036097">
    <property type="entry name" value="HisK_dim/P_sf"/>
</dbReference>
<keyword evidence="5 10" id="KW-0418">Kinase</keyword>
<dbReference type="CDD" id="cd00082">
    <property type="entry name" value="HisKA"/>
    <property type="match status" value="1"/>
</dbReference>
<dbReference type="Pfam" id="PF16927">
    <property type="entry name" value="HisKA_7TM"/>
    <property type="match status" value="1"/>
</dbReference>
<dbReference type="InterPro" id="IPR050736">
    <property type="entry name" value="Sensor_HK_Regulatory"/>
</dbReference>
<dbReference type="InterPro" id="IPR003594">
    <property type="entry name" value="HATPase_dom"/>
</dbReference>
<feature type="transmembrane region" description="Helical" evidence="8">
    <location>
        <begin position="137"/>
        <end position="161"/>
    </location>
</feature>
<evidence type="ECO:0000313" key="11">
    <source>
        <dbReference type="Proteomes" id="UP000183076"/>
    </source>
</evidence>
<feature type="transmembrane region" description="Helical" evidence="8">
    <location>
        <begin position="202"/>
        <end position="222"/>
    </location>
</feature>
<dbReference type="InterPro" id="IPR005467">
    <property type="entry name" value="His_kinase_dom"/>
</dbReference>
<evidence type="ECO:0000256" key="6">
    <source>
        <dbReference type="ARBA" id="ARBA00023012"/>
    </source>
</evidence>
<dbReference type="InterPro" id="IPR003661">
    <property type="entry name" value="HisK_dim/P_dom"/>
</dbReference>
<dbReference type="Gene3D" id="1.10.287.130">
    <property type="match status" value="1"/>
</dbReference>
<keyword evidence="3" id="KW-0597">Phosphoprotein</keyword>
<gene>
    <name evidence="10" type="ORF">SAMN04488041_102364</name>
</gene>
<protein>
    <recommendedName>
        <fullName evidence="2">histidine kinase</fullName>
        <ecNumber evidence="2">2.7.13.3</ecNumber>
    </recommendedName>
</protein>
<evidence type="ECO:0000256" key="2">
    <source>
        <dbReference type="ARBA" id="ARBA00012438"/>
    </source>
</evidence>
<dbReference type="PANTHER" id="PTHR43711:SF1">
    <property type="entry name" value="HISTIDINE KINASE 1"/>
    <property type="match status" value="1"/>
</dbReference>
<dbReference type="RefSeq" id="WP_074635010.1">
    <property type="nucleotide sequence ID" value="NZ_CP160849.1"/>
</dbReference>
<reference evidence="11" key="1">
    <citation type="submission" date="2016-10" db="EMBL/GenBank/DDBJ databases">
        <authorList>
            <person name="Varghese N."/>
            <person name="Submissions S."/>
        </authorList>
    </citation>
    <scope>NUCLEOTIDE SEQUENCE [LARGE SCALE GENOMIC DNA]</scope>
    <source>
        <strain evidence="11">DSM 10014</strain>
    </source>
</reference>
<dbReference type="InterPro" id="IPR004358">
    <property type="entry name" value="Sig_transdc_His_kin-like_C"/>
</dbReference>
<evidence type="ECO:0000256" key="3">
    <source>
        <dbReference type="ARBA" id="ARBA00022553"/>
    </source>
</evidence>
<evidence type="ECO:0000256" key="8">
    <source>
        <dbReference type="SAM" id="Phobius"/>
    </source>
</evidence>
<feature type="transmembrane region" description="Helical" evidence="8">
    <location>
        <begin position="98"/>
        <end position="117"/>
    </location>
</feature>
<comment type="catalytic activity">
    <reaction evidence="1">
        <text>ATP + protein L-histidine = ADP + protein N-phospho-L-histidine.</text>
        <dbReference type="EC" id="2.7.13.3"/>
    </reaction>
</comment>
<dbReference type="SUPFAM" id="SSF55874">
    <property type="entry name" value="ATPase domain of HSP90 chaperone/DNA topoisomerase II/histidine kinase"/>
    <property type="match status" value="1"/>
</dbReference>
<dbReference type="PROSITE" id="PS50109">
    <property type="entry name" value="HIS_KIN"/>
    <property type="match status" value="1"/>
</dbReference>
<dbReference type="STRING" id="60137.SAMN04488041_102364"/>
<keyword evidence="8" id="KW-0812">Transmembrane</keyword>
<feature type="transmembrane region" description="Helical" evidence="8">
    <location>
        <begin position="33"/>
        <end position="53"/>
    </location>
</feature>
<keyword evidence="6" id="KW-0902">Two-component regulatory system</keyword>
<sequence length="608" mass="65947">MQPVFWAAASVSAVAAVVMVCMLKYQHFHGKRFYGLTFIAMIWTLITVGAEASTPSFACQFDMAVVAWLGNALVPVAWCFFVFAYVHQAEWLSKKRVVAALVLVPVGCFVFAATNAMHQLVYTAETAILPGDRQITYIHGPGFFAITVLLYSFVAATFYALIKAFARSRRSAWPLLTMLAVVTITPLTANASYVLFGFTVFGLDPTAFMFTVGILAFTFMLLTNKTMDMASIGQSILFNTTSEPVILIDNNRRVALMNSAAKRSGLCNLSEAEANALLAKIDTRSPRTTDASLTIEQRIYDPRIQEIESPLDPNGAILGWSITLVDITDRIVITRALEDALLRADEANRAKDEFISVVSHELRTPLTSLKGGLALALSGRLGEIDARIRSPLEIAQRNGMRLSRLVDNILLAQKIDVDALSLDALPVDLGALLKESLEENKMFAAEQKIDLVLPKGDQTATITGDAFALRQIIDNLVSNAIKFSEQGSTVEGSLSIRNGHVRLSIKDSGRGIPDGMEGQVFGRFEQVKNGGQYATQGSGLGLHISQQLARQMSGKLFYDSVVGEGTTFHMEFTTVAAQQPAVILSAADNTDDTPTPASTGDTPEAVQA</sequence>
<organism evidence="10 11">
    <name type="scientific">Sulfitobacter pontiacus</name>
    <dbReference type="NCBI Taxonomy" id="60137"/>
    <lineage>
        <taxon>Bacteria</taxon>
        <taxon>Pseudomonadati</taxon>
        <taxon>Pseudomonadota</taxon>
        <taxon>Alphaproteobacteria</taxon>
        <taxon>Rhodobacterales</taxon>
        <taxon>Roseobacteraceae</taxon>
        <taxon>Sulfitobacter</taxon>
    </lineage>
</organism>
<dbReference type="GO" id="GO:0000155">
    <property type="term" value="F:phosphorelay sensor kinase activity"/>
    <property type="evidence" value="ECO:0007669"/>
    <property type="project" value="InterPro"/>
</dbReference>